<proteinExistence type="predicted"/>
<dbReference type="EMBL" id="BLKM01000571">
    <property type="protein sequence ID" value="GFG35722.1"/>
    <property type="molecule type" value="Genomic_DNA"/>
</dbReference>
<dbReference type="InParanoid" id="A0A6L2PWU9"/>
<accession>A0A6L2PWU9</accession>
<evidence type="ECO:0000313" key="1">
    <source>
        <dbReference type="EMBL" id="GFG35722.1"/>
    </source>
</evidence>
<protein>
    <submittedName>
        <fullName evidence="1">Uncharacterized protein</fullName>
    </submittedName>
</protein>
<name>A0A6L2PWU9_COPFO</name>
<evidence type="ECO:0000313" key="2">
    <source>
        <dbReference type="Proteomes" id="UP000502823"/>
    </source>
</evidence>
<dbReference type="Proteomes" id="UP000502823">
    <property type="component" value="Unassembled WGS sequence"/>
</dbReference>
<gene>
    <name evidence="1" type="ORF">Cfor_10550</name>
</gene>
<sequence length="106" mass="12301">MKQFSSVWQSKYAPLSHLGPAESKVCHWVQTRHSEGNVLCILKRRKSMGQFSLFRKPIQVLSTWTYWTIGCGHNWQRALSRKLGSFNKMEHHLTITGKCHSSLMNN</sequence>
<keyword evidence="2" id="KW-1185">Reference proteome</keyword>
<reference evidence="2" key="1">
    <citation type="submission" date="2020-01" db="EMBL/GenBank/DDBJ databases">
        <title>Draft genome sequence of the Termite Coptotermes fromosanus.</title>
        <authorList>
            <person name="Itakura S."/>
            <person name="Yosikawa Y."/>
            <person name="Umezawa K."/>
        </authorList>
    </citation>
    <scope>NUCLEOTIDE SEQUENCE [LARGE SCALE GENOMIC DNA]</scope>
</reference>
<dbReference type="AlphaFoldDB" id="A0A6L2PWU9"/>
<comment type="caution">
    <text evidence="1">The sequence shown here is derived from an EMBL/GenBank/DDBJ whole genome shotgun (WGS) entry which is preliminary data.</text>
</comment>
<organism evidence="1 2">
    <name type="scientific">Coptotermes formosanus</name>
    <name type="common">Formosan subterranean termite</name>
    <dbReference type="NCBI Taxonomy" id="36987"/>
    <lineage>
        <taxon>Eukaryota</taxon>
        <taxon>Metazoa</taxon>
        <taxon>Ecdysozoa</taxon>
        <taxon>Arthropoda</taxon>
        <taxon>Hexapoda</taxon>
        <taxon>Insecta</taxon>
        <taxon>Pterygota</taxon>
        <taxon>Neoptera</taxon>
        <taxon>Polyneoptera</taxon>
        <taxon>Dictyoptera</taxon>
        <taxon>Blattodea</taxon>
        <taxon>Blattoidea</taxon>
        <taxon>Termitoidae</taxon>
        <taxon>Rhinotermitidae</taxon>
        <taxon>Coptotermes</taxon>
    </lineage>
</organism>